<feature type="region of interest" description="Disordered" evidence="1">
    <location>
        <begin position="206"/>
        <end position="229"/>
    </location>
</feature>
<accession>A0A4Y7S7J4</accession>
<gene>
    <name evidence="2" type="ORF">FA13DRAFT_1720692</name>
</gene>
<evidence type="ECO:0000256" key="1">
    <source>
        <dbReference type="SAM" id="MobiDB-lite"/>
    </source>
</evidence>
<sequence length="367" mass="40654">MSSYSLAPSVIVEGAIARDGIRKVIIAWWWSNAKNECARTPDSTDQHARHSPNAPIPPAQPVAERLSLACAQLNSPEYPNDMRSDNNTSQPGRRGCPGTGRDESGGSGEVYADIEHETVAPGIPNFLTPRLFSLAKPPRYMRAGEFANQSNSKLTRPSIPLGSFRAHASVYAFYHRNLKEKGAELSAGVMPSCIFSNSLNPTNFLLSPQPPSHPVHSPREDESAREEEERGGYEYMHLHFQRRHPSKRVVLPSMVLFIDAAWTIPGLFHDVRLLTISDDEICLPLVGVGWRAEATGTPRTNRSVKRGRRAIVDSRPSSSTRFSRGVSESKGHMAAQLRAGGGLLERTQYRHRSDVHKSTYDDMLRVP</sequence>
<protein>
    <submittedName>
        <fullName evidence="2">Uncharacterized protein</fullName>
    </submittedName>
</protein>
<dbReference type="AlphaFoldDB" id="A0A4Y7S7J4"/>
<name>A0A4Y7S7J4_COPMI</name>
<dbReference type="EMBL" id="QPFP01000311">
    <property type="protein sequence ID" value="TEB17136.1"/>
    <property type="molecule type" value="Genomic_DNA"/>
</dbReference>
<feature type="compositionally biased region" description="Basic and acidic residues" evidence="1">
    <location>
        <begin position="217"/>
        <end position="229"/>
    </location>
</feature>
<feature type="region of interest" description="Disordered" evidence="1">
    <location>
        <begin position="312"/>
        <end position="332"/>
    </location>
</feature>
<dbReference type="Proteomes" id="UP000298030">
    <property type="component" value="Unassembled WGS sequence"/>
</dbReference>
<organism evidence="2 3">
    <name type="scientific">Coprinellus micaceus</name>
    <name type="common">Glistening ink-cap mushroom</name>
    <name type="synonym">Coprinus micaceus</name>
    <dbReference type="NCBI Taxonomy" id="71717"/>
    <lineage>
        <taxon>Eukaryota</taxon>
        <taxon>Fungi</taxon>
        <taxon>Dikarya</taxon>
        <taxon>Basidiomycota</taxon>
        <taxon>Agaricomycotina</taxon>
        <taxon>Agaricomycetes</taxon>
        <taxon>Agaricomycetidae</taxon>
        <taxon>Agaricales</taxon>
        <taxon>Agaricineae</taxon>
        <taxon>Psathyrellaceae</taxon>
        <taxon>Coprinellus</taxon>
    </lineage>
</organism>
<feature type="region of interest" description="Disordered" evidence="1">
    <location>
        <begin position="37"/>
        <end position="59"/>
    </location>
</feature>
<proteinExistence type="predicted"/>
<keyword evidence="3" id="KW-1185">Reference proteome</keyword>
<evidence type="ECO:0000313" key="2">
    <source>
        <dbReference type="EMBL" id="TEB17136.1"/>
    </source>
</evidence>
<comment type="caution">
    <text evidence="2">The sequence shown here is derived from an EMBL/GenBank/DDBJ whole genome shotgun (WGS) entry which is preliminary data.</text>
</comment>
<feature type="compositionally biased region" description="Basic and acidic residues" evidence="1">
    <location>
        <begin position="37"/>
        <end position="48"/>
    </location>
</feature>
<evidence type="ECO:0000313" key="3">
    <source>
        <dbReference type="Proteomes" id="UP000298030"/>
    </source>
</evidence>
<feature type="region of interest" description="Disordered" evidence="1">
    <location>
        <begin position="75"/>
        <end position="108"/>
    </location>
</feature>
<reference evidence="2 3" key="1">
    <citation type="journal article" date="2019" name="Nat. Ecol. Evol.">
        <title>Megaphylogeny resolves global patterns of mushroom evolution.</title>
        <authorList>
            <person name="Varga T."/>
            <person name="Krizsan K."/>
            <person name="Foldi C."/>
            <person name="Dima B."/>
            <person name="Sanchez-Garcia M."/>
            <person name="Sanchez-Ramirez S."/>
            <person name="Szollosi G.J."/>
            <person name="Szarkandi J.G."/>
            <person name="Papp V."/>
            <person name="Albert L."/>
            <person name="Andreopoulos W."/>
            <person name="Angelini C."/>
            <person name="Antonin V."/>
            <person name="Barry K.W."/>
            <person name="Bougher N.L."/>
            <person name="Buchanan P."/>
            <person name="Buyck B."/>
            <person name="Bense V."/>
            <person name="Catcheside P."/>
            <person name="Chovatia M."/>
            <person name="Cooper J."/>
            <person name="Damon W."/>
            <person name="Desjardin D."/>
            <person name="Finy P."/>
            <person name="Geml J."/>
            <person name="Haridas S."/>
            <person name="Hughes K."/>
            <person name="Justo A."/>
            <person name="Karasinski D."/>
            <person name="Kautmanova I."/>
            <person name="Kiss B."/>
            <person name="Kocsube S."/>
            <person name="Kotiranta H."/>
            <person name="LaButti K.M."/>
            <person name="Lechner B.E."/>
            <person name="Liimatainen K."/>
            <person name="Lipzen A."/>
            <person name="Lukacs Z."/>
            <person name="Mihaltcheva S."/>
            <person name="Morgado L.N."/>
            <person name="Niskanen T."/>
            <person name="Noordeloos M.E."/>
            <person name="Ohm R.A."/>
            <person name="Ortiz-Santana B."/>
            <person name="Ovrebo C."/>
            <person name="Racz N."/>
            <person name="Riley R."/>
            <person name="Savchenko A."/>
            <person name="Shiryaev A."/>
            <person name="Soop K."/>
            <person name="Spirin V."/>
            <person name="Szebenyi C."/>
            <person name="Tomsovsky M."/>
            <person name="Tulloss R.E."/>
            <person name="Uehling J."/>
            <person name="Grigoriev I.V."/>
            <person name="Vagvolgyi C."/>
            <person name="Papp T."/>
            <person name="Martin F.M."/>
            <person name="Miettinen O."/>
            <person name="Hibbett D.S."/>
            <person name="Nagy L.G."/>
        </authorList>
    </citation>
    <scope>NUCLEOTIDE SEQUENCE [LARGE SCALE GENOMIC DNA]</scope>
    <source>
        <strain evidence="2 3">FP101781</strain>
    </source>
</reference>